<organism evidence="3 5">
    <name type="scientific">Fulvivirga sedimenti</name>
    <dbReference type="NCBI Taxonomy" id="2879465"/>
    <lineage>
        <taxon>Bacteria</taxon>
        <taxon>Pseudomonadati</taxon>
        <taxon>Bacteroidota</taxon>
        <taxon>Cytophagia</taxon>
        <taxon>Cytophagales</taxon>
        <taxon>Fulvivirgaceae</taxon>
        <taxon>Fulvivirga</taxon>
    </lineage>
</organism>
<gene>
    <name evidence="2" type="ORF">LDX50_11735</name>
    <name evidence="3" type="ORF">LDX50_17705</name>
    <name evidence="4" type="ORF">LDX50_23425</name>
</gene>
<dbReference type="Pfam" id="PF08379">
    <property type="entry name" value="Bact_transglu_N"/>
    <property type="match status" value="1"/>
</dbReference>
<dbReference type="Pfam" id="PF01841">
    <property type="entry name" value="Transglut_core"/>
    <property type="match status" value="1"/>
</dbReference>
<comment type="caution">
    <text evidence="3">The sequence shown here is derived from an EMBL/GenBank/DDBJ whole genome shotgun (WGS) entry which is preliminary data.</text>
</comment>
<dbReference type="InterPro" id="IPR038765">
    <property type="entry name" value="Papain-like_cys_pep_sf"/>
</dbReference>
<keyword evidence="5" id="KW-1185">Reference proteome</keyword>
<accession>A0A9X1HTK4</accession>
<dbReference type="SUPFAM" id="SSF54001">
    <property type="entry name" value="Cysteine proteinases"/>
    <property type="match status" value="1"/>
</dbReference>
<dbReference type="Proteomes" id="UP001139409">
    <property type="component" value="Unassembled WGS sequence"/>
</dbReference>
<protein>
    <submittedName>
        <fullName evidence="3">Transglutaminase family protein</fullName>
    </submittedName>
</protein>
<evidence type="ECO:0000259" key="1">
    <source>
        <dbReference type="SMART" id="SM00460"/>
    </source>
</evidence>
<evidence type="ECO:0000313" key="3">
    <source>
        <dbReference type="EMBL" id="MCA6076718.1"/>
    </source>
</evidence>
<name>A0A9X1HTK4_9BACT</name>
<proteinExistence type="predicted"/>
<feature type="domain" description="Transglutaminase-like" evidence="1">
    <location>
        <begin position="168"/>
        <end position="232"/>
    </location>
</feature>
<dbReference type="RefSeq" id="WP_225698641.1">
    <property type="nucleotide sequence ID" value="NZ_JAIXNE010000002.1"/>
</dbReference>
<dbReference type="EMBL" id="JAIXNE010000003">
    <property type="protein sequence ID" value="MCA6076718.1"/>
    <property type="molecule type" value="Genomic_DNA"/>
</dbReference>
<dbReference type="PANTHER" id="PTHR33490:SF1">
    <property type="entry name" value="SLL1233 PROTEIN"/>
    <property type="match status" value="1"/>
</dbReference>
<dbReference type="EMBL" id="JAIXNE010000004">
    <property type="protein sequence ID" value="MCA6077846.1"/>
    <property type="molecule type" value="Genomic_DNA"/>
</dbReference>
<evidence type="ECO:0000313" key="5">
    <source>
        <dbReference type="Proteomes" id="UP001139409"/>
    </source>
</evidence>
<reference evidence="3" key="1">
    <citation type="submission" date="2021-09" db="EMBL/GenBank/DDBJ databases">
        <title>Fulvivirga sp. isolated from coastal sediment.</title>
        <authorList>
            <person name="Yu H."/>
        </authorList>
    </citation>
    <scope>NUCLEOTIDE SEQUENCE</scope>
    <source>
        <strain evidence="3">1062</strain>
    </source>
</reference>
<evidence type="ECO:0000313" key="4">
    <source>
        <dbReference type="EMBL" id="MCA6077846.1"/>
    </source>
</evidence>
<dbReference type="PANTHER" id="PTHR33490">
    <property type="entry name" value="BLR5614 PROTEIN-RELATED"/>
    <property type="match status" value="1"/>
</dbReference>
<dbReference type="Gene3D" id="3.10.620.30">
    <property type="match status" value="1"/>
</dbReference>
<dbReference type="AlphaFoldDB" id="A0A9X1HTK4"/>
<dbReference type="EMBL" id="JAIXNE010000002">
    <property type="protein sequence ID" value="MCA6075541.1"/>
    <property type="molecule type" value="Genomic_DNA"/>
</dbReference>
<dbReference type="InterPro" id="IPR013589">
    <property type="entry name" value="Bac_transglu_N"/>
</dbReference>
<sequence length="279" mass="32058">MDLFIRHETDYIYSEPVSPGVHYLNFHPQIRSYLQTKSFDIFIDPNPDSLSSRLDPENNLYHQLWFSGETRKLSIRVDLKVEIMPFNPFNFIVDTHGPQSTSEYQRNSASFLEIYRKEDLATESITAFARQFIKDDLIEFFASLNLAISDAWNHHERFEMNIMSPEECFQKRAGSCRDLARMLMAMLRSLGYPARFVSGYCYAPGEEEGHELHAWVEVYIPGAGWLGLDPSLGLLTTEKYIPVAASFEPSRTMPVQGFYHGSATSDLRTTVVIQESPFN</sequence>
<dbReference type="SMART" id="SM00460">
    <property type="entry name" value="TGc"/>
    <property type="match status" value="1"/>
</dbReference>
<evidence type="ECO:0000313" key="2">
    <source>
        <dbReference type="EMBL" id="MCA6075541.1"/>
    </source>
</evidence>
<dbReference type="InterPro" id="IPR002931">
    <property type="entry name" value="Transglutaminase-like"/>
</dbReference>